<dbReference type="Gene3D" id="1.20.5.170">
    <property type="match status" value="1"/>
</dbReference>
<name>A0AA39T7C0_ARMTA</name>
<evidence type="ECO:0008006" key="4">
    <source>
        <dbReference type="Google" id="ProtNLM"/>
    </source>
</evidence>
<organism evidence="2 3">
    <name type="scientific">Armillaria tabescens</name>
    <name type="common">Ringless honey mushroom</name>
    <name type="synonym">Agaricus tabescens</name>
    <dbReference type="NCBI Taxonomy" id="1929756"/>
    <lineage>
        <taxon>Eukaryota</taxon>
        <taxon>Fungi</taxon>
        <taxon>Dikarya</taxon>
        <taxon>Basidiomycota</taxon>
        <taxon>Agaricomycotina</taxon>
        <taxon>Agaricomycetes</taxon>
        <taxon>Agaricomycetidae</taxon>
        <taxon>Agaricales</taxon>
        <taxon>Marasmiineae</taxon>
        <taxon>Physalacriaceae</taxon>
        <taxon>Desarmillaria</taxon>
    </lineage>
</organism>
<reference evidence="2" key="1">
    <citation type="submission" date="2023-06" db="EMBL/GenBank/DDBJ databases">
        <authorList>
            <consortium name="Lawrence Berkeley National Laboratory"/>
            <person name="Ahrendt S."/>
            <person name="Sahu N."/>
            <person name="Indic B."/>
            <person name="Wong-Bajracharya J."/>
            <person name="Merenyi Z."/>
            <person name="Ke H.-M."/>
            <person name="Monk M."/>
            <person name="Kocsube S."/>
            <person name="Drula E."/>
            <person name="Lipzen A."/>
            <person name="Balint B."/>
            <person name="Henrissat B."/>
            <person name="Andreopoulos B."/>
            <person name="Martin F.M."/>
            <person name="Harder C.B."/>
            <person name="Rigling D."/>
            <person name="Ford K.L."/>
            <person name="Foster G.D."/>
            <person name="Pangilinan J."/>
            <person name="Papanicolaou A."/>
            <person name="Barry K."/>
            <person name="LaButti K."/>
            <person name="Viragh M."/>
            <person name="Koriabine M."/>
            <person name="Yan M."/>
            <person name="Riley R."/>
            <person name="Champramary S."/>
            <person name="Plett K.L."/>
            <person name="Tsai I.J."/>
            <person name="Slot J."/>
            <person name="Sipos G."/>
            <person name="Plett J."/>
            <person name="Nagy L.G."/>
            <person name="Grigoriev I.V."/>
        </authorList>
    </citation>
    <scope>NUCLEOTIDE SEQUENCE</scope>
    <source>
        <strain evidence="2">CCBAS 213</strain>
    </source>
</reference>
<evidence type="ECO:0000256" key="1">
    <source>
        <dbReference type="SAM" id="MobiDB-lite"/>
    </source>
</evidence>
<dbReference type="PANTHER" id="PTHR42070">
    <property type="entry name" value="FILAMENT ASSOCIATED PROTEIN, PUTATIVE (AFU_ORTHOLOGUE AFUA_8G06630)-RELATED"/>
    <property type="match status" value="1"/>
</dbReference>
<dbReference type="GeneID" id="85365443"/>
<keyword evidence="3" id="KW-1185">Reference proteome</keyword>
<dbReference type="RefSeq" id="XP_060339304.1">
    <property type="nucleotide sequence ID" value="XM_060481895.1"/>
</dbReference>
<dbReference type="Proteomes" id="UP001175211">
    <property type="component" value="Unassembled WGS sequence"/>
</dbReference>
<dbReference type="EMBL" id="JAUEPS010000001">
    <property type="protein sequence ID" value="KAK0469511.1"/>
    <property type="molecule type" value="Genomic_DNA"/>
</dbReference>
<sequence length="278" mass="30475">MTGDATSSRAARVRENQRRSRQRKRDYVASLERRLEIFEKEGVKANVGLQKVARAVSAENRMLRKLLNERSGLSEADIQQYLREGSVSNTEASPSPPACSPCSCVCTPSTNSKRSEWSAAAAASNASTSVTDIVPSSVNLRSPSDPFNLSLNLLNDIVGLESDPSPSNAFNFTLPATSMSPSRPIPCRFAQMVDDPDGVLNFLFDSSSFAAPVSSFTDCDVAYRLIRTLNQRRKMKMDMVDIVLRWLWSGFRAATSGPSCCVVDDEVLYSTVVNLVTE</sequence>
<proteinExistence type="predicted"/>
<gene>
    <name evidence="2" type="ORF">EV420DRAFT_38150</name>
</gene>
<feature type="region of interest" description="Disordered" evidence="1">
    <location>
        <begin position="1"/>
        <end position="26"/>
    </location>
</feature>
<dbReference type="AlphaFoldDB" id="A0AA39T7C0"/>
<dbReference type="PANTHER" id="PTHR42070:SF1">
    <property type="entry name" value="FILAMENT ASSOCIATED PROTEIN, PUTATIVE (AFU_ORTHOLOGUE AFUA_8G06630)-RELATED"/>
    <property type="match status" value="1"/>
</dbReference>
<dbReference type="CDD" id="cd14688">
    <property type="entry name" value="bZIP_YAP"/>
    <property type="match status" value="1"/>
</dbReference>
<evidence type="ECO:0000313" key="2">
    <source>
        <dbReference type="EMBL" id="KAK0469511.1"/>
    </source>
</evidence>
<protein>
    <recommendedName>
        <fullName evidence="4">BZIP domain-containing protein</fullName>
    </recommendedName>
</protein>
<comment type="caution">
    <text evidence="2">The sequence shown here is derived from an EMBL/GenBank/DDBJ whole genome shotgun (WGS) entry which is preliminary data.</text>
</comment>
<evidence type="ECO:0000313" key="3">
    <source>
        <dbReference type="Proteomes" id="UP001175211"/>
    </source>
</evidence>
<accession>A0AA39T7C0</accession>